<keyword evidence="15 22" id="KW-0067">ATP-binding</keyword>
<evidence type="ECO:0000256" key="19">
    <source>
        <dbReference type="ARBA" id="ARBA00023180"/>
    </source>
</evidence>
<dbReference type="InterPro" id="IPR008271">
    <property type="entry name" value="Ser/Thr_kinase_AS"/>
</dbReference>
<evidence type="ECO:0000313" key="27">
    <source>
        <dbReference type="Proteomes" id="UP001172457"/>
    </source>
</evidence>
<dbReference type="InterPro" id="IPR000719">
    <property type="entry name" value="Prot_kinase_dom"/>
</dbReference>
<accession>A0AA38TFZ5</accession>
<evidence type="ECO:0000256" key="12">
    <source>
        <dbReference type="ARBA" id="ARBA00022737"/>
    </source>
</evidence>
<dbReference type="SUPFAM" id="SSF56112">
    <property type="entry name" value="Protein kinase-like (PK-like)"/>
    <property type="match status" value="2"/>
</dbReference>
<dbReference type="SMART" id="SM00369">
    <property type="entry name" value="LRR_TYP"/>
    <property type="match status" value="12"/>
</dbReference>
<evidence type="ECO:0000256" key="18">
    <source>
        <dbReference type="ARBA" id="ARBA00023170"/>
    </source>
</evidence>
<keyword evidence="10 23" id="KW-0812">Transmembrane</keyword>
<evidence type="ECO:0000256" key="24">
    <source>
        <dbReference type="SAM" id="SignalP"/>
    </source>
</evidence>
<dbReference type="InterPro" id="IPR001245">
    <property type="entry name" value="Ser-Thr/Tyr_kinase_cat_dom"/>
</dbReference>
<evidence type="ECO:0000256" key="21">
    <source>
        <dbReference type="ARBA" id="ARBA00048679"/>
    </source>
</evidence>
<dbReference type="FunFam" id="1.10.510.10:FF:000358">
    <property type="entry name" value="Putative leucine-rich repeat receptor-like serine/threonine-protein kinase"/>
    <property type="match status" value="2"/>
</dbReference>
<keyword evidence="14" id="KW-0418">Kinase</keyword>
<comment type="catalytic activity">
    <reaction evidence="20">
        <text>L-threonyl-[protein] + ATP = O-phospho-L-threonyl-[protein] + ADP + H(+)</text>
        <dbReference type="Rhea" id="RHEA:46608"/>
        <dbReference type="Rhea" id="RHEA-COMP:11060"/>
        <dbReference type="Rhea" id="RHEA-COMP:11605"/>
        <dbReference type="ChEBI" id="CHEBI:15378"/>
        <dbReference type="ChEBI" id="CHEBI:30013"/>
        <dbReference type="ChEBI" id="CHEBI:30616"/>
        <dbReference type="ChEBI" id="CHEBI:61977"/>
        <dbReference type="ChEBI" id="CHEBI:456216"/>
        <dbReference type="EC" id="2.7.11.1"/>
    </reaction>
</comment>
<protein>
    <recommendedName>
        <fullName evidence="4">non-specific serine/threonine protein kinase</fullName>
        <ecNumber evidence="4">2.7.11.1</ecNumber>
    </recommendedName>
</protein>
<dbReference type="GO" id="GO:0005886">
    <property type="term" value="C:plasma membrane"/>
    <property type="evidence" value="ECO:0007669"/>
    <property type="project" value="UniProtKB-SubCell"/>
</dbReference>
<evidence type="ECO:0000256" key="5">
    <source>
        <dbReference type="ARBA" id="ARBA00022475"/>
    </source>
</evidence>
<dbReference type="GO" id="GO:0004674">
    <property type="term" value="F:protein serine/threonine kinase activity"/>
    <property type="evidence" value="ECO:0007669"/>
    <property type="project" value="UniProtKB-KW"/>
</dbReference>
<dbReference type="PROSITE" id="PS00108">
    <property type="entry name" value="PROTEIN_KINASE_ST"/>
    <property type="match status" value="2"/>
</dbReference>
<comment type="catalytic activity">
    <reaction evidence="21">
        <text>L-seryl-[protein] + ATP = O-phospho-L-seryl-[protein] + ADP + H(+)</text>
        <dbReference type="Rhea" id="RHEA:17989"/>
        <dbReference type="Rhea" id="RHEA-COMP:9863"/>
        <dbReference type="Rhea" id="RHEA-COMP:11604"/>
        <dbReference type="ChEBI" id="CHEBI:15378"/>
        <dbReference type="ChEBI" id="CHEBI:29999"/>
        <dbReference type="ChEBI" id="CHEBI:30616"/>
        <dbReference type="ChEBI" id="CHEBI:83421"/>
        <dbReference type="ChEBI" id="CHEBI:456216"/>
        <dbReference type="EC" id="2.7.11.1"/>
    </reaction>
</comment>
<evidence type="ECO:0000256" key="4">
    <source>
        <dbReference type="ARBA" id="ARBA00012513"/>
    </source>
</evidence>
<dbReference type="InterPro" id="IPR013210">
    <property type="entry name" value="LRR_N_plant-typ"/>
</dbReference>
<keyword evidence="7" id="KW-0597">Phosphoprotein</keyword>
<dbReference type="GO" id="GO:0006952">
    <property type="term" value="P:defense response"/>
    <property type="evidence" value="ECO:0007669"/>
    <property type="project" value="UniProtKB-ARBA"/>
</dbReference>
<dbReference type="Pfam" id="PF07714">
    <property type="entry name" value="PK_Tyr_Ser-Thr"/>
    <property type="match status" value="2"/>
</dbReference>
<evidence type="ECO:0000256" key="14">
    <source>
        <dbReference type="ARBA" id="ARBA00022777"/>
    </source>
</evidence>
<dbReference type="EC" id="2.7.11.1" evidence="4"/>
<evidence type="ECO:0000256" key="20">
    <source>
        <dbReference type="ARBA" id="ARBA00047899"/>
    </source>
</evidence>
<feature type="domain" description="Protein kinase" evidence="25">
    <location>
        <begin position="700"/>
        <end position="998"/>
    </location>
</feature>
<reference evidence="26" key="1">
    <citation type="submission" date="2023-03" db="EMBL/GenBank/DDBJ databases">
        <title>Chromosome-scale reference genome and RAD-based genetic map of yellow starthistle (Centaurea solstitialis) reveal putative structural variation and QTLs associated with invader traits.</title>
        <authorList>
            <person name="Reatini B."/>
            <person name="Cang F.A."/>
            <person name="Jiang Q."/>
            <person name="Mckibben M.T.W."/>
            <person name="Barker M.S."/>
            <person name="Rieseberg L.H."/>
            <person name="Dlugosch K.M."/>
        </authorList>
    </citation>
    <scope>NUCLEOTIDE SEQUENCE</scope>
    <source>
        <strain evidence="26">CAN-66</strain>
        <tissue evidence="26">Leaf</tissue>
    </source>
</reference>
<evidence type="ECO:0000256" key="11">
    <source>
        <dbReference type="ARBA" id="ARBA00022729"/>
    </source>
</evidence>
<evidence type="ECO:0000256" key="10">
    <source>
        <dbReference type="ARBA" id="ARBA00022692"/>
    </source>
</evidence>
<comment type="similarity">
    <text evidence="3">Belongs to the protein kinase superfamily. Ser/Thr protein kinase family.</text>
</comment>
<dbReference type="GO" id="GO:0005524">
    <property type="term" value="F:ATP binding"/>
    <property type="evidence" value="ECO:0007669"/>
    <property type="project" value="UniProtKB-UniRule"/>
</dbReference>
<keyword evidence="17 23" id="KW-0472">Membrane</keyword>
<keyword evidence="16 23" id="KW-1133">Transmembrane helix</keyword>
<keyword evidence="27" id="KW-1185">Reference proteome</keyword>
<name>A0AA38TFZ5_9ASTR</name>
<dbReference type="InterPro" id="IPR001611">
    <property type="entry name" value="Leu-rich_rpt"/>
</dbReference>
<keyword evidence="11 24" id="KW-0732">Signal</keyword>
<feature type="binding site" evidence="22">
    <location>
        <position position="1706"/>
    </location>
    <ligand>
        <name>ATP</name>
        <dbReference type="ChEBI" id="CHEBI:30616"/>
    </ligand>
</feature>
<evidence type="ECO:0000256" key="6">
    <source>
        <dbReference type="ARBA" id="ARBA00022527"/>
    </source>
</evidence>
<feature type="domain" description="Protein kinase" evidence="25">
    <location>
        <begin position="1675"/>
        <end position="1973"/>
    </location>
</feature>
<dbReference type="GO" id="GO:0051707">
    <property type="term" value="P:response to other organism"/>
    <property type="evidence" value="ECO:0007669"/>
    <property type="project" value="UniProtKB-ARBA"/>
</dbReference>
<keyword evidence="6" id="KW-0723">Serine/threonine-protein kinase</keyword>
<dbReference type="InterPro" id="IPR055414">
    <property type="entry name" value="LRR_R13L4/SHOC2-like"/>
</dbReference>
<dbReference type="InterPro" id="IPR032675">
    <property type="entry name" value="LRR_dom_sf"/>
</dbReference>
<dbReference type="Pfam" id="PF08263">
    <property type="entry name" value="LRRNT_2"/>
    <property type="match status" value="2"/>
</dbReference>
<evidence type="ECO:0000256" key="23">
    <source>
        <dbReference type="SAM" id="Phobius"/>
    </source>
</evidence>
<dbReference type="PROSITE" id="PS50011">
    <property type="entry name" value="PROTEIN_KINASE_DOM"/>
    <property type="match status" value="2"/>
</dbReference>
<dbReference type="InterPro" id="IPR011009">
    <property type="entry name" value="Kinase-like_dom_sf"/>
</dbReference>
<sequence length="1989" mass="218351">MHSRNTISSIILSCIFLLCILFSVSSSVDETDHLALLSVKKHITSDPYQIMPLWNDSIHFCNWTGIVCGLRHRRVVTLDLISFGFSGSISPAVGNLTFLRKLLLENNSFTGNIPQEVGRLSRLRRLRLSNNSLSGEIPSNISWCKNLVQLSLGRNKFIGVIPSEFESLTKLTYLDLDFNELSGEIPKFIGNYTSLATLSGWDNNFQGNIPDTLGQLSDLRYFSFGVSNLSGILSLSFFNMSSLTTIELVDTQIGGNLPSDIAQRFLGLKILNLPMNKFSGPIPLSLSNVTDLEHLALEENAFTGSVPSFSRQQRLLHFTVDMNQLGNGGSDNLNFVSSLANCTNLRKLGFGSNNLGGVLPRSISNFTLLTSLIVERNLISGNVPYEIGQLVNVGRLYFYSNQFTGRIPYSIGNLKNLGALDLSENLLSGFIPSSLGNLTLLLSELNLRGNKLEGIVPSEISKCRGLQLLDLSRNDVSGYIPKGIFGISSLTIALDLSDNHFVGYLPIEVGTLQNVVIFDVSNNMLSGAIPVSLGACTSLVALSMAGNTIEGEIPTSFRALRGLEFLDLSGNNLTGRIPEYLGDFVFLKTLNLSFNGFDGKLPELGAFKNASIVSIYGNTKLCGGLREFQLPKCSLVKLRKKQIPLSLLITIPVISVIFVLILVVTFRWLCKRKNASTESTKDENFPRVSYQSLLEATNGFSSANLIGSGNFSSIYKTVLCLNNEPQVVVVKVLKLAVHGADRSFIAECEALRSIRHRNLVKVLTCCSSLDFQGNDFKALVYSYMVNGSLEDWLHQNRVVGLNFLQRLNIVIDLAGALHYLHRECGSLMIHCDIKPSNVLLDADFVAHLGDFGLARFVHPNFSTSRTSSLGIKGTIRYAAPEYGMGSMVSTYGDVYSFGILILELFTGNRPTDDMFNDALSLHSFVKMAIPDQVVEITDPFLLKTGQEENMATDARDSEMLDGIEDCLTSVYGIGIACSMEIPGDRIEISNALKQLQFVKKTFVEHETDHLALLSIKKHITSDPYQIMPLWNDSIHFCNWTGIVCDNQRVVSLKLGYRGFSGSISAAVGNLTFLRELLLHCNDFTGKIPKEVGRLSRLWRLDVWNNSLSGEIPSNISRCSNLVDLDLSRNNFIGVIPNEFESLTKLQRLLFYSNELTGEIPKFIGNFTSLTYISGWENHFQGNIPNTLGQLSNLWHFNFGLNNLSGILPVSFFNISSLKEIFLFYNQIGGNPPSDIAQIFLGLTVLSLARNKFSGPIPLSLSNATNLIILALQGNAFTGSVPSFSRVQSLNYFVVEGNQLGNGKSDNLNFVSSLANCTNLRNLGFGTNNLGGVLPKSMFNFTLLTELIAGENLISGNIPSEVGQLVNVRRLFLSSNQLTGRIPDSIGNLENLGVMGLNNNLLSGFIPSSLGNLTLLSKLYLQHNKLEGRVPPGLSNCRGLQVLDLSRNNLSGYIPKGIFGLSSLTISLNLSNNRFVGSLPTEVSALQNLVAFDVSNNMISGILPFVLGSCTSLVELSIARNTIEGEIPTSLRSLRGLEVLDLSRNNLTGRIPEYLGEFLFLKTLNLDLNGFDGKFPELGAFRNKSIVSIYGNAKLCGGLPEFQLPKCSSEESSRKKQIPLSLLTTIPIISVLFVLIVVVIFCCFCKRKKAPTESSSEDGSFPQVSYQSLHEATDGFSSANLIGSGKFSDVYKATLHRKNEPQFVAVKVLKLTVHGADRSFIAECEALRSIRHRNLVKVLTSCSSLDFQGNDFKALVYSYMVNGSLEDWLHHNQDVGLSFLQRLNIVIDLAGALDYIHRQCGSLMIHCDIKPSNVLLDSDLVAHLGDFGLARFVHPDSSTTHTSSLGIKGTIGYAAPEYGMGSKVSTYGDVYSYGILILELFTGNRPIDDMFGDALSLHSFAKMAIPDRVMEITDPVLFGTREEGNMATDARDSEMHDGIEGCLTSVYGIGIACSTEIPGDRIEISNALNQLQFVKKTFLKGRLTRRFGRI</sequence>
<keyword evidence="8" id="KW-0433">Leucine-rich repeat</keyword>
<dbReference type="InterPro" id="IPR003591">
    <property type="entry name" value="Leu-rich_rpt_typical-subtyp"/>
</dbReference>
<dbReference type="FunFam" id="3.80.10.10:FF:000095">
    <property type="entry name" value="LRR receptor-like serine/threonine-protein kinase GSO1"/>
    <property type="match status" value="2"/>
</dbReference>
<comment type="subcellular location">
    <subcellularLocation>
        <location evidence="1">Cell membrane</location>
        <topology evidence="1">Single-pass membrane protein</topology>
    </subcellularLocation>
    <subcellularLocation>
        <location evidence="2">Membrane</location>
        <topology evidence="2">Single-pass type I membrane protein</topology>
    </subcellularLocation>
</comment>
<evidence type="ECO:0000256" key="9">
    <source>
        <dbReference type="ARBA" id="ARBA00022679"/>
    </source>
</evidence>
<dbReference type="Pfam" id="PF00560">
    <property type="entry name" value="LRR_1"/>
    <property type="match status" value="10"/>
</dbReference>
<dbReference type="InterPro" id="IPR017441">
    <property type="entry name" value="Protein_kinase_ATP_BS"/>
</dbReference>
<feature type="transmembrane region" description="Helical" evidence="23">
    <location>
        <begin position="1619"/>
        <end position="1640"/>
    </location>
</feature>
<dbReference type="PANTHER" id="PTHR27008">
    <property type="entry name" value="OS04G0122200 PROTEIN"/>
    <property type="match status" value="1"/>
</dbReference>
<dbReference type="Gene3D" id="1.10.510.10">
    <property type="entry name" value="Transferase(Phosphotransferase) domain 1"/>
    <property type="match status" value="2"/>
</dbReference>
<proteinExistence type="inferred from homology"/>
<organism evidence="26 27">
    <name type="scientific">Centaurea solstitialis</name>
    <name type="common">yellow star-thistle</name>
    <dbReference type="NCBI Taxonomy" id="347529"/>
    <lineage>
        <taxon>Eukaryota</taxon>
        <taxon>Viridiplantae</taxon>
        <taxon>Streptophyta</taxon>
        <taxon>Embryophyta</taxon>
        <taxon>Tracheophyta</taxon>
        <taxon>Spermatophyta</taxon>
        <taxon>Magnoliopsida</taxon>
        <taxon>eudicotyledons</taxon>
        <taxon>Gunneridae</taxon>
        <taxon>Pentapetalae</taxon>
        <taxon>asterids</taxon>
        <taxon>campanulids</taxon>
        <taxon>Asterales</taxon>
        <taxon>Asteraceae</taxon>
        <taxon>Carduoideae</taxon>
        <taxon>Cardueae</taxon>
        <taxon>Centaureinae</taxon>
        <taxon>Centaurea</taxon>
    </lineage>
</organism>
<evidence type="ECO:0000256" key="15">
    <source>
        <dbReference type="ARBA" id="ARBA00022840"/>
    </source>
</evidence>
<keyword evidence="13 22" id="KW-0547">Nucleotide-binding</keyword>
<evidence type="ECO:0000256" key="13">
    <source>
        <dbReference type="ARBA" id="ARBA00022741"/>
    </source>
</evidence>
<dbReference type="SUPFAM" id="SSF52058">
    <property type="entry name" value="L domain-like"/>
    <property type="match status" value="4"/>
</dbReference>
<comment type="caution">
    <text evidence="26">The sequence shown here is derived from an EMBL/GenBank/DDBJ whole genome shotgun (WGS) entry which is preliminary data.</text>
</comment>
<evidence type="ECO:0000256" key="8">
    <source>
        <dbReference type="ARBA" id="ARBA00022614"/>
    </source>
</evidence>
<feature type="signal peptide" evidence="24">
    <location>
        <begin position="1"/>
        <end position="26"/>
    </location>
</feature>
<keyword evidence="18" id="KW-0675">Receptor</keyword>
<dbReference type="PANTHER" id="PTHR27008:SF592">
    <property type="entry name" value="LEUCINE-RICH REPEAT RECEPTOR-LIKE PROTEIN KINASE FAMILY PROTEIN-RELATED"/>
    <property type="match status" value="1"/>
</dbReference>
<keyword evidence="9" id="KW-0808">Transferase</keyword>
<dbReference type="PROSITE" id="PS00107">
    <property type="entry name" value="PROTEIN_KINASE_ATP"/>
    <property type="match status" value="2"/>
</dbReference>
<evidence type="ECO:0000256" key="7">
    <source>
        <dbReference type="ARBA" id="ARBA00022553"/>
    </source>
</evidence>
<feature type="transmembrane region" description="Helical" evidence="23">
    <location>
        <begin position="643"/>
        <end position="666"/>
    </location>
</feature>
<keyword evidence="5" id="KW-1003">Cell membrane</keyword>
<evidence type="ECO:0000259" key="25">
    <source>
        <dbReference type="PROSITE" id="PS50011"/>
    </source>
</evidence>
<dbReference type="EMBL" id="JARYMX010000003">
    <property type="protein sequence ID" value="KAJ9559329.1"/>
    <property type="molecule type" value="Genomic_DNA"/>
</dbReference>
<evidence type="ECO:0000256" key="3">
    <source>
        <dbReference type="ARBA" id="ARBA00008684"/>
    </source>
</evidence>
<gene>
    <name evidence="26" type="ORF">OSB04_013943</name>
</gene>
<evidence type="ECO:0000256" key="1">
    <source>
        <dbReference type="ARBA" id="ARBA00004162"/>
    </source>
</evidence>
<dbReference type="Gene3D" id="3.80.10.10">
    <property type="entry name" value="Ribonuclease Inhibitor"/>
    <property type="match status" value="4"/>
</dbReference>
<evidence type="ECO:0000313" key="26">
    <source>
        <dbReference type="EMBL" id="KAJ9559329.1"/>
    </source>
</evidence>
<feature type="binding site" evidence="22">
    <location>
        <position position="731"/>
    </location>
    <ligand>
        <name>ATP</name>
        <dbReference type="ChEBI" id="CHEBI:30616"/>
    </ligand>
</feature>
<keyword evidence="19" id="KW-0325">Glycoprotein</keyword>
<dbReference type="FunFam" id="3.80.10.10:FF:000288">
    <property type="entry name" value="LRR receptor-like serine/threonine-protein kinase EFR"/>
    <property type="match status" value="2"/>
</dbReference>
<evidence type="ECO:0000256" key="2">
    <source>
        <dbReference type="ARBA" id="ARBA00004479"/>
    </source>
</evidence>
<dbReference type="Gene3D" id="3.30.200.20">
    <property type="entry name" value="Phosphorylase Kinase, domain 1"/>
    <property type="match status" value="2"/>
</dbReference>
<dbReference type="SMART" id="SM00220">
    <property type="entry name" value="S_TKc"/>
    <property type="match status" value="2"/>
</dbReference>
<dbReference type="FunFam" id="3.30.200.20:FF:000432">
    <property type="entry name" value="LRR receptor-like serine/threonine-protein kinase EFR"/>
    <property type="match status" value="2"/>
</dbReference>
<dbReference type="SMART" id="SM00365">
    <property type="entry name" value="LRR_SD22"/>
    <property type="match status" value="10"/>
</dbReference>
<evidence type="ECO:0000256" key="17">
    <source>
        <dbReference type="ARBA" id="ARBA00023136"/>
    </source>
</evidence>
<keyword evidence="12" id="KW-0677">Repeat</keyword>
<dbReference type="Proteomes" id="UP001172457">
    <property type="component" value="Chromosome 3"/>
</dbReference>
<evidence type="ECO:0000256" key="16">
    <source>
        <dbReference type="ARBA" id="ARBA00022989"/>
    </source>
</evidence>
<feature type="chain" id="PRO_5041389965" description="non-specific serine/threonine protein kinase" evidence="24">
    <location>
        <begin position="27"/>
        <end position="1989"/>
    </location>
</feature>
<evidence type="ECO:0000256" key="22">
    <source>
        <dbReference type="PROSITE-ProRule" id="PRU10141"/>
    </source>
</evidence>
<dbReference type="Pfam" id="PF23598">
    <property type="entry name" value="LRR_14"/>
    <property type="match status" value="1"/>
</dbReference>
<dbReference type="InterPro" id="IPR051809">
    <property type="entry name" value="Plant_receptor-like_S/T_kinase"/>
</dbReference>